<protein>
    <submittedName>
        <fullName evidence="2">Uncharacterized protein</fullName>
    </submittedName>
</protein>
<evidence type="ECO:0000313" key="2">
    <source>
        <dbReference type="EMBL" id="JAV33189.1"/>
    </source>
</evidence>
<dbReference type="AlphaFoldDB" id="A0A1Q3G058"/>
<keyword evidence="1" id="KW-0812">Transmembrane</keyword>
<name>A0A1Q3G058_CULTA</name>
<feature type="transmembrane region" description="Helical" evidence="1">
    <location>
        <begin position="24"/>
        <end position="48"/>
    </location>
</feature>
<keyword evidence="1" id="KW-1133">Transmembrane helix</keyword>
<accession>A0A1Q3G058</accession>
<reference evidence="2" key="1">
    <citation type="submission" date="2017-01" db="EMBL/GenBank/DDBJ databases">
        <title>A deep insight into the sialotranscriptome of adult male and female Cluex tarsalis mosquitoes.</title>
        <authorList>
            <person name="Ribeiro J.M."/>
            <person name="Moreira F."/>
            <person name="Bernard K.A."/>
            <person name="Calvo E."/>
        </authorList>
    </citation>
    <scope>NUCLEOTIDE SEQUENCE</scope>
    <source>
        <strain evidence="2">Kern County</strain>
        <tissue evidence="2">Salivary glands</tissue>
    </source>
</reference>
<evidence type="ECO:0000256" key="1">
    <source>
        <dbReference type="SAM" id="Phobius"/>
    </source>
</evidence>
<dbReference type="EMBL" id="GFDL01001856">
    <property type="protein sequence ID" value="JAV33189.1"/>
    <property type="molecule type" value="Transcribed_RNA"/>
</dbReference>
<keyword evidence="1" id="KW-0472">Membrane</keyword>
<proteinExistence type="predicted"/>
<organism evidence="2">
    <name type="scientific">Culex tarsalis</name>
    <name type="common">Encephalitis mosquito</name>
    <dbReference type="NCBI Taxonomy" id="7177"/>
    <lineage>
        <taxon>Eukaryota</taxon>
        <taxon>Metazoa</taxon>
        <taxon>Ecdysozoa</taxon>
        <taxon>Arthropoda</taxon>
        <taxon>Hexapoda</taxon>
        <taxon>Insecta</taxon>
        <taxon>Pterygota</taxon>
        <taxon>Neoptera</taxon>
        <taxon>Endopterygota</taxon>
        <taxon>Diptera</taxon>
        <taxon>Nematocera</taxon>
        <taxon>Culicoidea</taxon>
        <taxon>Culicidae</taxon>
        <taxon>Culicinae</taxon>
        <taxon>Culicini</taxon>
        <taxon>Culex</taxon>
        <taxon>Culex</taxon>
    </lineage>
</organism>
<sequence>MLDDVEQCENGDCDCVKKISVLFVLYRFMVIVSYLLFLGGLWQLEVILRKTIRNRCRNCQVKRIKTAKKVCRQCSSNERRSIFSSQGSIENSDEFERHTSILNSSGDSIDENIHFVTYREEEPEDDGFLDDDYSDILANSQFVDEDLQDLEILLQPTEINWNSPVPIETVPSLDDSFRDDSSEIYIDEDYVTILGADIRNDFKVLQSNEDTHFLADRPLSSESIWSMQSINSPTFDDEVLAAIVGNINQEAILPFDVEIDAEWFQTSCFNCA</sequence>